<accession>A0A5Q0P158</accession>
<evidence type="ECO:0000256" key="1">
    <source>
        <dbReference type="SAM" id="Phobius"/>
    </source>
</evidence>
<feature type="transmembrane region" description="Helical" evidence="1">
    <location>
        <begin position="34"/>
        <end position="53"/>
    </location>
</feature>
<feature type="transmembrane region" description="Helical" evidence="1">
    <location>
        <begin position="74"/>
        <end position="91"/>
    </location>
</feature>
<keyword evidence="4" id="KW-1185">Reference proteome</keyword>
<dbReference type="AlphaFoldDB" id="A0A5Q0P158"/>
<evidence type="ECO:0000313" key="2">
    <source>
        <dbReference type="EMBL" id="MQW92218.1"/>
    </source>
</evidence>
<keyword evidence="1" id="KW-0472">Membrane</keyword>
<dbReference type="NCBIfam" id="NF038216">
    <property type="entry name" value="ABZJ_00895_fam"/>
    <property type="match status" value="1"/>
</dbReference>
<dbReference type="Proteomes" id="UP000480556">
    <property type="component" value="Unassembled WGS sequence"/>
</dbReference>
<evidence type="ECO:0000313" key="4">
    <source>
        <dbReference type="Proteomes" id="UP000327478"/>
    </source>
</evidence>
<sequence length="149" mass="17621">MSLTRYFIWFFCLCFIFTCVCGVLAALMPQGMGAVLTIFPYLIPMIWVLFKFLKREQRAPTQAERKKITWGFSLIYWLYNLTFLLLGIWVATFSNPNAWSDFQLYLQEPQFMTMVLTMCLLIAIPMYVLTYWFYGPQAKRMAQKMFSSS</sequence>
<keyword evidence="1" id="KW-0812">Transmembrane</keyword>
<dbReference type="EMBL" id="CP045650">
    <property type="protein sequence ID" value="QGA10466.1"/>
    <property type="molecule type" value="Genomic_DNA"/>
</dbReference>
<organism evidence="2 5">
    <name type="scientific">Acinetobacter wanghuae</name>
    <dbReference type="NCBI Taxonomy" id="2662362"/>
    <lineage>
        <taxon>Bacteria</taxon>
        <taxon>Pseudomonadati</taxon>
        <taxon>Pseudomonadota</taxon>
        <taxon>Gammaproteobacteria</taxon>
        <taxon>Moraxellales</taxon>
        <taxon>Moraxellaceae</taxon>
        <taxon>Acinetobacter</taxon>
    </lineage>
</organism>
<dbReference type="EMBL" id="WITK01000011">
    <property type="protein sequence ID" value="MQW92218.1"/>
    <property type="molecule type" value="Genomic_DNA"/>
</dbReference>
<protein>
    <recommendedName>
        <fullName evidence="6">DUF4870 domain-containing protein</fullName>
    </recommendedName>
</protein>
<gene>
    <name evidence="3" type="ORF">GFH30_03195</name>
    <name evidence="2" type="ORF">GHJ48_07405</name>
</gene>
<feature type="transmembrane region" description="Helical" evidence="1">
    <location>
        <begin position="111"/>
        <end position="134"/>
    </location>
</feature>
<dbReference type="InterPro" id="IPR047730">
    <property type="entry name" value="ABZJ_00895-like"/>
</dbReference>
<keyword evidence="1" id="KW-1133">Transmembrane helix</keyword>
<reference evidence="4 5" key="1">
    <citation type="submission" date="2019-10" db="EMBL/GenBank/DDBJ databases">
        <authorList>
            <person name="Dong K."/>
        </authorList>
    </citation>
    <scope>NUCLEOTIDE SEQUENCE [LARGE SCALE GENOMIC DNA]</scope>
    <source>
        <strain evidence="4">dk386</strain>
        <strain evidence="3">Dk386</strain>
        <strain evidence="5">dk771</strain>
        <strain evidence="2">Dk771</strain>
    </source>
</reference>
<feature type="transmembrane region" description="Helical" evidence="1">
    <location>
        <begin position="7"/>
        <end position="28"/>
    </location>
</feature>
<name>A0A5Q0P158_9GAMM</name>
<dbReference type="RefSeq" id="WP_153370868.1">
    <property type="nucleotide sequence ID" value="NZ_CP045650.1"/>
</dbReference>
<proteinExistence type="predicted"/>
<evidence type="ECO:0000313" key="5">
    <source>
        <dbReference type="Proteomes" id="UP000480556"/>
    </source>
</evidence>
<evidence type="ECO:0008006" key="6">
    <source>
        <dbReference type="Google" id="ProtNLM"/>
    </source>
</evidence>
<dbReference type="Proteomes" id="UP000327478">
    <property type="component" value="Chromosome"/>
</dbReference>
<evidence type="ECO:0000313" key="3">
    <source>
        <dbReference type="EMBL" id="QGA10466.1"/>
    </source>
</evidence>